<protein>
    <submittedName>
        <fullName evidence="4">Methyltransferase domain-containing protein</fullName>
    </submittedName>
</protein>
<keyword evidence="1 4" id="KW-0808">Transferase</keyword>
<proteinExistence type="predicted"/>
<dbReference type="PANTHER" id="PTHR43861:SF3">
    <property type="entry name" value="PUTATIVE (AFU_ORTHOLOGUE AFUA_2G14390)-RELATED"/>
    <property type="match status" value="1"/>
</dbReference>
<evidence type="ECO:0000256" key="2">
    <source>
        <dbReference type="SAM" id="SignalP"/>
    </source>
</evidence>
<feature type="signal peptide" evidence="2">
    <location>
        <begin position="1"/>
        <end position="35"/>
    </location>
</feature>
<dbReference type="AlphaFoldDB" id="A0A7C2NX16"/>
<organism evidence="4">
    <name type="scientific">Schlesneria paludicola</name>
    <dbReference type="NCBI Taxonomy" id="360056"/>
    <lineage>
        <taxon>Bacteria</taxon>
        <taxon>Pseudomonadati</taxon>
        <taxon>Planctomycetota</taxon>
        <taxon>Planctomycetia</taxon>
        <taxon>Planctomycetales</taxon>
        <taxon>Planctomycetaceae</taxon>
        <taxon>Schlesneria</taxon>
    </lineage>
</organism>
<feature type="domain" description="Methyltransferase" evidence="3">
    <location>
        <begin position="102"/>
        <end position="227"/>
    </location>
</feature>
<evidence type="ECO:0000256" key="1">
    <source>
        <dbReference type="ARBA" id="ARBA00022679"/>
    </source>
</evidence>
<dbReference type="Gene3D" id="3.40.50.150">
    <property type="entry name" value="Vaccinia Virus protein VP39"/>
    <property type="match status" value="1"/>
</dbReference>
<keyword evidence="4" id="KW-0489">Methyltransferase</keyword>
<comment type="caution">
    <text evidence="4">The sequence shown here is derived from an EMBL/GenBank/DDBJ whole genome shotgun (WGS) entry which is preliminary data.</text>
</comment>
<dbReference type="InterPro" id="IPR025714">
    <property type="entry name" value="Methyltranfer_dom"/>
</dbReference>
<dbReference type="InterPro" id="IPR029063">
    <property type="entry name" value="SAM-dependent_MTases_sf"/>
</dbReference>
<reference evidence="4" key="1">
    <citation type="journal article" date="2020" name="mSystems">
        <title>Genome- and Community-Level Interaction Insights into Carbon Utilization and Element Cycling Functions of Hydrothermarchaeota in Hydrothermal Sediment.</title>
        <authorList>
            <person name="Zhou Z."/>
            <person name="Liu Y."/>
            <person name="Xu W."/>
            <person name="Pan J."/>
            <person name="Luo Z.H."/>
            <person name="Li M."/>
        </authorList>
    </citation>
    <scope>NUCLEOTIDE SEQUENCE [LARGE SCALE GENOMIC DNA]</scope>
    <source>
        <strain evidence="4">SpSt-339</strain>
    </source>
</reference>
<keyword evidence="2" id="KW-0732">Signal</keyword>
<dbReference type="SUPFAM" id="SSF53335">
    <property type="entry name" value="S-adenosyl-L-methionine-dependent methyltransferases"/>
    <property type="match status" value="1"/>
</dbReference>
<feature type="chain" id="PRO_5028033695" evidence="2">
    <location>
        <begin position="36"/>
        <end position="263"/>
    </location>
</feature>
<dbReference type="CDD" id="cd02440">
    <property type="entry name" value="AdoMet_MTases"/>
    <property type="match status" value="1"/>
</dbReference>
<dbReference type="GO" id="GO:0032259">
    <property type="term" value="P:methylation"/>
    <property type="evidence" value="ECO:0007669"/>
    <property type="project" value="UniProtKB-KW"/>
</dbReference>
<evidence type="ECO:0000259" key="3">
    <source>
        <dbReference type="Pfam" id="PF13847"/>
    </source>
</evidence>
<accession>A0A7C2NX16</accession>
<dbReference type="Pfam" id="PF13847">
    <property type="entry name" value="Methyltransf_31"/>
    <property type="match status" value="1"/>
</dbReference>
<evidence type="ECO:0000313" key="4">
    <source>
        <dbReference type="EMBL" id="HEN14889.1"/>
    </source>
</evidence>
<gene>
    <name evidence="4" type="ORF">ENQ76_05390</name>
</gene>
<dbReference type="GO" id="GO:0008168">
    <property type="term" value="F:methyltransferase activity"/>
    <property type="evidence" value="ECO:0007669"/>
    <property type="project" value="UniProtKB-KW"/>
</dbReference>
<dbReference type="EMBL" id="DSOK01000158">
    <property type="protein sequence ID" value="HEN14889.1"/>
    <property type="molecule type" value="Genomic_DNA"/>
</dbReference>
<dbReference type="PANTHER" id="PTHR43861">
    <property type="entry name" value="TRANS-ACONITATE 2-METHYLTRANSFERASE-RELATED"/>
    <property type="match status" value="1"/>
</dbReference>
<name>A0A7C2NX16_9PLAN</name>
<sequence>MQGRRSHTLCCVLCALLSGLVALVLAGTFRSAAQAADPPAVHRDETGRYEFRADHDPNGIGKFYMGREIAHVMGFAAAPWLERPEREREEHTSAMIKSLKLKPGMTVADIGAGSGVITLKLAEQVGQTGKVYAVDIQQEMLDLLSDKLSRLNVTNVELVLCTAKSPKLPAASLDLAILVDVYHELEFPYESMLELSQCLKPGGRIVLVEFRKEDPEVPIKLVHKMTEAQAKRELSPKEFGLKWKETIGVLPWQHVIVFERLSS</sequence>